<sequence>MDFITFNESVKTKLKQIDAEYRGIYKTYTPSLEELKFKAFLDDIWKPRYESDDLSEKLYAYGNIQVFFHYSKDTSVHISKIFSLRKLHPKKPSTAPLWYMLFRLSQEIAECNIYLCPNIMYHSGTTPCEKNVIASNCYFVDIDNANTKKPVYNMNQESIKKYLKKNYPIYSELKPKYILMSGRGLHLYFILEHTEMLASSNKTKPIKKVHKWITSDLITLYEADRACKNLNRLMRIPYSTNNKVNLQTKLYITDDKGHHSISEIIDTIKRHKTCKNEEDNSQQFYDIAEAAKELNASGAETDNKADSASSRDITKKRNNNHGISSLCKIRKADLEKWFMHHLDDLDGRRHTFFWIYINNLKNMRTYKGIIYREAYSLNLQLVNPLSSNELDAIIESDKKIYRLTNGSIANMLLMTETEVHELRSIYTEAERQCRLEIKQQDKERRREERLEHNKEIRHKNWEKYFEYIRAHPENNYAVMAKDFGISKSYALLIRREFRKIFPDAS</sequence>
<keyword evidence="3" id="KW-1185">Reference proteome</keyword>
<feature type="region of interest" description="Disordered" evidence="1">
    <location>
        <begin position="296"/>
        <end position="317"/>
    </location>
</feature>
<dbReference type="AlphaFoldDB" id="A0A1D9P2K4"/>
<evidence type="ECO:0000256" key="1">
    <source>
        <dbReference type="SAM" id="MobiDB-lite"/>
    </source>
</evidence>
<organism evidence="2 3">
    <name type="scientific">Butyrivibrio hungatei</name>
    <dbReference type="NCBI Taxonomy" id="185008"/>
    <lineage>
        <taxon>Bacteria</taxon>
        <taxon>Bacillati</taxon>
        <taxon>Bacillota</taxon>
        <taxon>Clostridia</taxon>
        <taxon>Lachnospirales</taxon>
        <taxon>Lachnospiraceae</taxon>
        <taxon>Butyrivibrio</taxon>
    </lineage>
</organism>
<evidence type="ECO:0000313" key="2">
    <source>
        <dbReference type="EMBL" id="AOZ96722.1"/>
    </source>
</evidence>
<dbReference type="EMBL" id="CP017831">
    <property type="protein sequence ID" value="AOZ96722.1"/>
    <property type="molecule type" value="Genomic_DNA"/>
</dbReference>
<gene>
    <name evidence="2" type="ORF">bhn_I1689</name>
</gene>
<dbReference type="KEGG" id="bhu:bhn_I1689"/>
<protein>
    <submittedName>
        <fullName evidence="2">Uncharacterized protein</fullName>
    </submittedName>
</protein>
<reference evidence="3" key="1">
    <citation type="submission" date="2016-10" db="EMBL/GenBank/DDBJ databases">
        <title>The complete genome sequence of the rumen bacterium Butyrivibrio hungatei MB2003.</title>
        <authorList>
            <person name="Palevich N."/>
            <person name="Kelly W.J."/>
            <person name="Leahy S.C."/>
            <person name="Altermann E."/>
            <person name="Rakonjac J."/>
            <person name="Attwood G.T."/>
        </authorList>
    </citation>
    <scope>NUCLEOTIDE SEQUENCE [LARGE SCALE GENOMIC DNA]</scope>
    <source>
        <strain evidence="3">MB2003</strain>
    </source>
</reference>
<proteinExistence type="predicted"/>
<accession>A0A1D9P2K4</accession>
<dbReference type="Proteomes" id="UP000179284">
    <property type="component" value="Chromosome I"/>
</dbReference>
<evidence type="ECO:0000313" key="3">
    <source>
        <dbReference type="Proteomes" id="UP000179284"/>
    </source>
</evidence>
<dbReference type="OrthoDB" id="3243252at2"/>
<dbReference type="RefSeq" id="WP_071176387.1">
    <property type="nucleotide sequence ID" value="NZ_CP017831.1"/>
</dbReference>
<name>A0A1D9P2K4_9FIRM</name>